<proteinExistence type="predicted"/>
<sequence length="106" mass="11150">MLALTDTAVGVIHDLTTQPGLPDGTGLRIAPQAGDNGVGPAFALSLSQAPQAADEVIETADTRVYLEPGVAQQLDDKVLDAHIDEQGEIAFLISQQQPPHTPWQGE</sequence>
<accession>A0A8J7WMI6</accession>
<dbReference type="SUPFAM" id="SSF89360">
    <property type="entry name" value="HesB-like domain"/>
    <property type="match status" value="1"/>
</dbReference>
<protein>
    <submittedName>
        <fullName evidence="1">Iron-sulfur cluster biosynthesis protein</fullName>
    </submittedName>
</protein>
<reference evidence="1" key="1">
    <citation type="submission" date="2021-04" db="EMBL/GenBank/DDBJ databases">
        <title>Genome based classification of Actinospica acidithermotolerans sp. nov., an actinobacterium isolated from an Indonesian hot spring.</title>
        <authorList>
            <person name="Kusuma A.B."/>
            <person name="Putra K.E."/>
            <person name="Nafisah S."/>
            <person name="Loh J."/>
            <person name="Nouioui I."/>
            <person name="Goodfellow M."/>
        </authorList>
    </citation>
    <scope>NUCLEOTIDE SEQUENCE</scope>
    <source>
        <strain evidence="1">DSM 45618</strain>
    </source>
</reference>
<gene>
    <name evidence="1" type="ORF">KGA66_07550</name>
</gene>
<dbReference type="EMBL" id="JAGSXH010000017">
    <property type="protein sequence ID" value="MBS2962892.1"/>
    <property type="molecule type" value="Genomic_DNA"/>
</dbReference>
<comment type="caution">
    <text evidence="1">The sequence shown here is derived from an EMBL/GenBank/DDBJ whole genome shotgun (WGS) entry which is preliminary data.</text>
</comment>
<dbReference type="RefSeq" id="WP_211466055.1">
    <property type="nucleotide sequence ID" value="NZ_JAGSXH010000017.1"/>
</dbReference>
<evidence type="ECO:0000313" key="1">
    <source>
        <dbReference type="EMBL" id="MBS2962892.1"/>
    </source>
</evidence>
<dbReference type="AlphaFoldDB" id="A0A8J7WMI6"/>
<evidence type="ECO:0000313" key="2">
    <source>
        <dbReference type="Proteomes" id="UP000677913"/>
    </source>
</evidence>
<organism evidence="1 2">
    <name type="scientific">Actinocrinis puniceicyclus</name>
    <dbReference type="NCBI Taxonomy" id="977794"/>
    <lineage>
        <taxon>Bacteria</taxon>
        <taxon>Bacillati</taxon>
        <taxon>Actinomycetota</taxon>
        <taxon>Actinomycetes</taxon>
        <taxon>Catenulisporales</taxon>
        <taxon>Actinospicaceae</taxon>
        <taxon>Actinocrinis</taxon>
    </lineage>
</organism>
<name>A0A8J7WMI6_9ACTN</name>
<dbReference type="InterPro" id="IPR035903">
    <property type="entry name" value="HesB-like_dom_sf"/>
</dbReference>
<dbReference type="Gene3D" id="2.60.300.12">
    <property type="entry name" value="HesB-like domain"/>
    <property type="match status" value="1"/>
</dbReference>
<keyword evidence="2" id="KW-1185">Reference proteome</keyword>
<dbReference type="Proteomes" id="UP000677913">
    <property type="component" value="Unassembled WGS sequence"/>
</dbReference>